<name>A0AAC9MTT8_NEOTH</name>
<reference evidence="1 3" key="1">
    <citation type="submission" date="2016-08" db="EMBL/GenBank/DDBJ databases">
        <title>Moorella thermoacetica DSM 103132.</title>
        <authorList>
            <person name="Jendresen C.B."/>
            <person name="Redl S.M."/>
            <person name="Jensen T.O."/>
            <person name="Nielsen A.T."/>
        </authorList>
    </citation>
    <scope>NUCLEOTIDE SEQUENCE [LARGE SCALE GENOMIC DNA]</scope>
    <source>
        <strain evidence="1 3">DSM 103132</strain>
    </source>
</reference>
<dbReference type="AlphaFoldDB" id="A0AAC9MTT8"/>
<evidence type="ECO:0000313" key="2">
    <source>
        <dbReference type="EMBL" id="TYL08993.1"/>
    </source>
</evidence>
<accession>A0AAC9MTT8</accession>
<gene>
    <name evidence="1" type="ORF">Maut_00577</name>
    <name evidence="2" type="ORF">MTAT_26570</name>
</gene>
<evidence type="ECO:0000313" key="3">
    <source>
        <dbReference type="Proteomes" id="UP000094598"/>
    </source>
</evidence>
<keyword evidence="4" id="KW-1185">Reference proteome</keyword>
<organism evidence="1 3">
    <name type="scientific">Neomoorella thermoacetica</name>
    <name type="common">Clostridium thermoaceticum</name>
    <dbReference type="NCBI Taxonomy" id="1525"/>
    <lineage>
        <taxon>Bacteria</taxon>
        <taxon>Bacillati</taxon>
        <taxon>Bacillota</taxon>
        <taxon>Clostridia</taxon>
        <taxon>Neomoorellales</taxon>
        <taxon>Neomoorellaceae</taxon>
        <taxon>Neomoorella</taxon>
    </lineage>
</organism>
<dbReference type="Proteomes" id="UP000094598">
    <property type="component" value="Chromosome"/>
</dbReference>
<evidence type="ECO:0000313" key="4">
    <source>
        <dbReference type="Proteomes" id="UP000322283"/>
    </source>
</evidence>
<reference evidence="2 4" key="2">
    <citation type="submission" date="2019-05" db="EMBL/GenBank/DDBJ databases">
        <title>Genome sequence of Moorella thermoacetica ATCC 33924.</title>
        <authorList>
            <person name="Poehlein A."/>
            <person name="Bengelsdorf F.R."/>
            <person name="Duerre P."/>
            <person name="Daniel R."/>
        </authorList>
    </citation>
    <scope>NUCLEOTIDE SEQUENCE [LARGE SCALE GENOMIC DNA]</scope>
    <source>
        <strain evidence="2 4">ATCC 33924</strain>
    </source>
</reference>
<protein>
    <submittedName>
        <fullName evidence="1">Uncharacterized protein</fullName>
    </submittedName>
</protein>
<dbReference type="EMBL" id="VCDX01000013">
    <property type="protein sequence ID" value="TYL08993.1"/>
    <property type="molecule type" value="Genomic_DNA"/>
</dbReference>
<sequence>MTFSDLNPSPEWHAPERRRTPDVLGAFNLIRECERVLPLVCDPSVGAEERAMLLRAAEKLYATLGMILAGKN</sequence>
<evidence type="ECO:0000313" key="1">
    <source>
        <dbReference type="EMBL" id="AOQ23040.1"/>
    </source>
</evidence>
<dbReference type="EMBL" id="CP017019">
    <property type="protein sequence ID" value="AOQ23040.1"/>
    <property type="molecule type" value="Genomic_DNA"/>
</dbReference>
<proteinExistence type="predicted"/>
<dbReference type="Proteomes" id="UP000322283">
    <property type="component" value="Unassembled WGS sequence"/>
</dbReference>